<dbReference type="InterPro" id="IPR002885">
    <property type="entry name" value="PPR_rpt"/>
</dbReference>
<protein>
    <recommendedName>
        <fullName evidence="2">GTP diphosphokinase</fullName>
        <ecNumber evidence="2">2.7.6.5</ecNumber>
    </recommendedName>
</protein>
<organism evidence="5 6">
    <name type="scientific">Effrenium voratum</name>
    <dbReference type="NCBI Taxonomy" id="2562239"/>
    <lineage>
        <taxon>Eukaryota</taxon>
        <taxon>Sar</taxon>
        <taxon>Alveolata</taxon>
        <taxon>Dinophyceae</taxon>
        <taxon>Suessiales</taxon>
        <taxon>Symbiodiniaceae</taxon>
        <taxon>Effrenium</taxon>
    </lineage>
</organism>
<dbReference type="PROSITE" id="PS51831">
    <property type="entry name" value="HD"/>
    <property type="match status" value="1"/>
</dbReference>
<sequence>MARFQKGSRHSGRSGAKDLFRELDRLGPDSHEGPVGLLARLNSQQLLQRPPDFTRLLGALGKRSLWNFVASVLCEMQKGLQLDVIALGAAVNAYAGAGQWSHCSALLRSACGSGVLPDLMTFNSALRSADLSACWRPAVNFLDFQRRCSVQPDVISYSLFAGASGRQGKWSSVCGLLRMHGLVPDVMMLGTSLMACEKAQQWERALQAASDSQLQLDRHVLNAAISACAVGLQPKLALQIFEEMRGQSVEADVVTFGALVTAAEKGQLWHQGLEILQRSLAQGTAPDLVLGSAVISACEKAAEWRWALLAASKLQGPLKLRPNEIMCNAEISACAAAGHWELGLLLLSQMRSWSIQRSTVTYNSLAEACQKSLSWQGVLRTLSDMREDALQPDVITASLASSSLQVAGQVAYLPELLAQVAVTPGPATSSAPGPHESRQVTALEIPSEHGTMPSAAESCFRAEWRSLRSKLEALCLESGSTSETASFRLLDRRLNSFFSLGAHFTAIAVHTFFPALSRWQALARLDARRESTRWSQEASAQGLAAWAQSAQSAQSAQRADGDSAIFGYGGLVDNALLPLTVQHDRAACRQTVVAAATEKRILRPQGPNLQRPARAAGALLACSACIAFTPCSKFLSRIGKRAARKAASRRVSRVATPGISYASRWQLAAKGTPRQEDDPDGELRKQVEHLWEDLEPKLMYLSRDDRLLALSALCVAALAHKGQTRKSGEPYIVHPVAVAELLALLKVQAEVIVSGLLHDTVEDNATMRFEDLEGIFGPDVRRIVEGETKASKRTAGWSRYTSLFNQFLGKPPSPPEVAKAREQAENLRDMFLAMADDYRVILVKLADRLHNMRTLEFMREDKQKKIAAETLFVFAQLAHRLGVWLFKTELEDLSFKYLYPTEFQKLNKLLSARRAQYESTLQLATSDCAEILRQDATFQEHDVRIELTGKEKGLYSLWEKMRRKRTYLNNIDDVADVIALHVVLDIDKLEDEDDEAYAARAAKYCYHALGLVRKLPNWSGGDCVKDYIRYPKPNGYQSLHVTFIHEDSVVPLELQIRTRRMHEVAEYGICYAHWNYEDRSKMSETQSRRVTFLDSLADKDRKLRADPLEFVQEVLRDELGKRCFVILGNGTILELSRGCTALDAAFKIHEQVGLHMLYPVINDKKVSPFYLLQNGDRVQIVTSQEAVPKREWLACAFLHSTRQSLKAFFDERKKNKNSKKDKERAVDVAAALATAATAAAALPLVH</sequence>
<feature type="repeat" description="PPR" evidence="3">
    <location>
        <begin position="358"/>
        <end position="392"/>
    </location>
</feature>
<keyword evidence="6" id="KW-1185">Reference proteome</keyword>
<dbReference type="Pfam" id="PF04607">
    <property type="entry name" value="RelA_SpoT"/>
    <property type="match status" value="1"/>
</dbReference>
<dbReference type="GO" id="GO:0008728">
    <property type="term" value="F:GTP diphosphokinase activity"/>
    <property type="evidence" value="ECO:0007669"/>
    <property type="project" value="UniProtKB-EC"/>
</dbReference>
<dbReference type="AlphaFoldDB" id="A0AA36I969"/>
<dbReference type="CDD" id="cd00077">
    <property type="entry name" value="HDc"/>
    <property type="match status" value="1"/>
</dbReference>
<reference evidence="5" key="1">
    <citation type="submission" date="2023-08" db="EMBL/GenBank/DDBJ databases">
        <authorList>
            <person name="Chen Y."/>
            <person name="Shah S."/>
            <person name="Dougan E. K."/>
            <person name="Thang M."/>
            <person name="Chan C."/>
        </authorList>
    </citation>
    <scope>NUCLEOTIDE SEQUENCE</scope>
</reference>
<evidence type="ECO:0000259" key="4">
    <source>
        <dbReference type="PROSITE" id="PS51831"/>
    </source>
</evidence>
<dbReference type="Pfam" id="PF02824">
    <property type="entry name" value="TGS"/>
    <property type="match status" value="1"/>
</dbReference>
<comment type="similarity">
    <text evidence="1">Belongs to the RelA/SpoT family.</text>
</comment>
<dbReference type="InterPro" id="IPR043519">
    <property type="entry name" value="NT_sf"/>
</dbReference>
<dbReference type="EC" id="2.7.6.5" evidence="2"/>
<evidence type="ECO:0000313" key="6">
    <source>
        <dbReference type="Proteomes" id="UP001178507"/>
    </source>
</evidence>
<dbReference type="InterPro" id="IPR007685">
    <property type="entry name" value="RelA_SpoT"/>
</dbReference>
<dbReference type="EMBL" id="CAUJNA010000861">
    <property type="protein sequence ID" value="CAJ1381979.1"/>
    <property type="molecule type" value="Genomic_DNA"/>
</dbReference>
<proteinExistence type="inferred from homology"/>
<dbReference type="InterPro" id="IPR004095">
    <property type="entry name" value="TGS"/>
</dbReference>
<dbReference type="SMART" id="SM00471">
    <property type="entry name" value="HDc"/>
    <property type="match status" value="1"/>
</dbReference>
<dbReference type="InterPro" id="IPR003607">
    <property type="entry name" value="HD/PDEase_dom"/>
</dbReference>
<dbReference type="CDD" id="cd05399">
    <property type="entry name" value="NT_Rel-Spo_like"/>
    <property type="match status" value="1"/>
</dbReference>
<dbReference type="SUPFAM" id="SSF81301">
    <property type="entry name" value="Nucleotidyltransferase"/>
    <property type="match status" value="1"/>
</dbReference>
<feature type="domain" description="HD" evidence="4">
    <location>
        <begin position="731"/>
        <end position="852"/>
    </location>
</feature>
<dbReference type="PANTHER" id="PTHR43061:SF1">
    <property type="entry name" value="GTP DIPHOSPHOKINASE RSH1, CHLOROPLASTIC-RELATED"/>
    <property type="match status" value="1"/>
</dbReference>
<dbReference type="InterPro" id="IPR012675">
    <property type="entry name" value="Beta-grasp_dom_sf"/>
</dbReference>
<evidence type="ECO:0000256" key="3">
    <source>
        <dbReference type="PROSITE-ProRule" id="PRU00708"/>
    </source>
</evidence>
<dbReference type="SUPFAM" id="SSF81271">
    <property type="entry name" value="TGS-like"/>
    <property type="match status" value="1"/>
</dbReference>
<dbReference type="Proteomes" id="UP001178507">
    <property type="component" value="Unassembled WGS sequence"/>
</dbReference>
<name>A0AA36I969_9DINO</name>
<dbReference type="Pfam" id="PF01535">
    <property type="entry name" value="PPR"/>
    <property type="match status" value="1"/>
</dbReference>
<dbReference type="Gene3D" id="3.10.20.30">
    <property type="match status" value="1"/>
</dbReference>
<dbReference type="InterPro" id="IPR006674">
    <property type="entry name" value="HD_domain"/>
</dbReference>
<gene>
    <name evidence="5" type="ORF">EVOR1521_LOCUS9492</name>
</gene>
<evidence type="ECO:0000256" key="1">
    <source>
        <dbReference type="ARBA" id="ARBA00007476"/>
    </source>
</evidence>
<dbReference type="GO" id="GO:0015969">
    <property type="term" value="P:guanosine tetraphosphate metabolic process"/>
    <property type="evidence" value="ECO:0007669"/>
    <property type="project" value="InterPro"/>
</dbReference>
<dbReference type="PROSITE" id="PS51375">
    <property type="entry name" value="PPR"/>
    <property type="match status" value="1"/>
</dbReference>
<dbReference type="FunFam" id="1.10.3210.10:FF:000001">
    <property type="entry name" value="GTP pyrophosphokinase RelA"/>
    <property type="match status" value="1"/>
</dbReference>
<dbReference type="InterPro" id="IPR011990">
    <property type="entry name" value="TPR-like_helical_dom_sf"/>
</dbReference>
<dbReference type="Pfam" id="PF13328">
    <property type="entry name" value="HD_4"/>
    <property type="match status" value="1"/>
</dbReference>
<dbReference type="PANTHER" id="PTHR43061">
    <property type="entry name" value="GTP DIPHOSPHOKINASE RSH1, CHLOROPLASTIC-RELATED"/>
    <property type="match status" value="1"/>
</dbReference>
<dbReference type="SMART" id="SM00954">
    <property type="entry name" value="RelA_SpoT"/>
    <property type="match status" value="1"/>
</dbReference>
<dbReference type="InterPro" id="IPR012676">
    <property type="entry name" value="TGS-like"/>
</dbReference>
<evidence type="ECO:0000313" key="5">
    <source>
        <dbReference type="EMBL" id="CAJ1381979.1"/>
    </source>
</evidence>
<dbReference type="Gene3D" id="1.25.40.10">
    <property type="entry name" value="Tetratricopeptide repeat domain"/>
    <property type="match status" value="3"/>
</dbReference>
<dbReference type="SUPFAM" id="SSF109604">
    <property type="entry name" value="HD-domain/PDEase-like"/>
    <property type="match status" value="1"/>
</dbReference>
<evidence type="ECO:0000256" key="2">
    <source>
        <dbReference type="ARBA" id="ARBA00013251"/>
    </source>
</evidence>
<comment type="caution">
    <text evidence="5">The sequence shown here is derived from an EMBL/GenBank/DDBJ whole genome shotgun (WGS) entry which is preliminary data.</text>
</comment>
<dbReference type="Gene3D" id="1.10.3210.10">
    <property type="entry name" value="Hypothetical protein af1432"/>
    <property type="match status" value="1"/>
</dbReference>
<accession>A0AA36I969</accession>
<dbReference type="Gene3D" id="3.30.460.10">
    <property type="entry name" value="Beta Polymerase, domain 2"/>
    <property type="match status" value="1"/>
</dbReference>